<dbReference type="EMBL" id="JAMJEV010000014">
    <property type="protein sequence ID" value="MDO0824498.1"/>
    <property type="molecule type" value="Genomic_DNA"/>
</dbReference>
<sequence length="318" mass="36337">MDDRELDELFDDDKLNMAIKKCKKKSTRKTILISLLVAVAVFIVIFIANAVIILHLSNQTFSDNQSWISLTVPNGYISKSSDSMGFLVGRGDYSVTRNIGNKPVVLENRVSLFGLIPPLFISRSGGGAGHTGGEWPTHYWENGYRKMIFFHPEITYKEYKNDLYELDQVSGDKLIELALSFDKPYKVDEIPTILPDVKKSWYWLDAFRKDDLDRYKKETVEYDAKATFLSEYEVLGVSMRGFYQYGLRDYDSLLWLLKSSKDKRYNEVYNELVTKGYDDSANVPILGAIVYGTKDELKSLIGNPHIKASSFGVVVDKY</sequence>
<dbReference type="Pfam" id="PF13800">
    <property type="entry name" value="Sigma_reg_N"/>
    <property type="match status" value="1"/>
</dbReference>
<dbReference type="Proteomes" id="UP001176021">
    <property type="component" value="Unassembled WGS sequence"/>
</dbReference>
<name>A0ABT8QT12_9FIRM</name>
<organism evidence="4 5">
    <name type="scientific">Desulfosporosinus nitroreducens</name>
    <dbReference type="NCBI Taxonomy" id="2018668"/>
    <lineage>
        <taxon>Bacteria</taxon>
        <taxon>Bacillati</taxon>
        <taxon>Bacillota</taxon>
        <taxon>Clostridia</taxon>
        <taxon>Eubacteriales</taxon>
        <taxon>Desulfitobacteriaceae</taxon>
        <taxon>Desulfosporosinus</taxon>
    </lineage>
</organism>
<feature type="domain" description="Sigma factor regulator N-terminal" evidence="3">
    <location>
        <begin position="18"/>
        <end position="104"/>
    </location>
</feature>
<comment type="caution">
    <text evidence="4">The sequence shown here is derived from an EMBL/GenBank/DDBJ whole genome shotgun (WGS) entry which is preliminary data.</text>
</comment>
<evidence type="ECO:0000313" key="5">
    <source>
        <dbReference type="Proteomes" id="UP001176021"/>
    </source>
</evidence>
<dbReference type="InterPro" id="IPR029101">
    <property type="entry name" value="Sigma_reg_N"/>
</dbReference>
<dbReference type="RefSeq" id="WP_302049417.1">
    <property type="nucleotide sequence ID" value="NZ_JAMJEV010000014.1"/>
</dbReference>
<evidence type="ECO:0000313" key="4">
    <source>
        <dbReference type="EMBL" id="MDO0824498.1"/>
    </source>
</evidence>
<keyword evidence="1" id="KW-0472">Membrane</keyword>
<proteinExistence type="predicted"/>
<evidence type="ECO:0000256" key="1">
    <source>
        <dbReference type="SAM" id="Phobius"/>
    </source>
</evidence>
<gene>
    <name evidence="4" type="ORF">M8H41_16810</name>
</gene>
<keyword evidence="1" id="KW-0812">Transmembrane</keyword>
<evidence type="ECO:0000259" key="2">
    <source>
        <dbReference type="Pfam" id="PF13791"/>
    </source>
</evidence>
<feature type="domain" description="Sigma factor regulator C-terminal" evidence="2">
    <location>
        <begin position="166"/>
        <end position="312"/>
    </location>
</feature>
<accession>A0ABT8QT12</accession>
<reference evidence="4" key="1">
    <citation type="submission" date="2022-05" db="EMBL/GenBank/DDBJ databases">
        <title>Expanded diversity of anoxic marine methylotrophy in a Black Sea sulfate reducing microorganism.</title>
        <authorList>
            <person name="Fischer P.Q."/>
            <person name="Stams A.J.M."/>
            <person name="Villanueva L."/>
            <person name="Sousa D.Z."/>
        </authorList>
    </citation>
    <scope>NUCLEOTIDE SEQUENCE</scope>
    <source>
        <strain evidence="4">P130</strain>
    </source>
</reference>
<dbReference type="InterPro" id="IPR025672">
    <property type="entry name" value="Sigma_reg_C_dom"/>
</dbReference>
<protein>
    <submittedName>
        <fullName evidence="4">Anti-sigma factor</fullName>
    </submittedName>
</protein>
<feature type="transmembrane region" description="Helical" evidence="1">
    <location>
        <begin position="30"/>
        <end position="56"/>
    </location>
</feature>
<dbReference type="Pfam" id="PF13791">
    <property type="entry name" value="Sigma_reg_C"/>
    <property type="match status" value="1"/>
</dbReference>
<keyword evidence="1" id="KW-1133">Transmembrane helix</keyword>
<evidence type="ECO:0000259" key="3">
    <source>
        <dbReference type="Pfam" id="PF13800"/>
    </source>
</evidence>
<keyword evidence="5" id="KW-1185">Reference proteome</keyword>